<keyword evidence="1" id="KW-1133">Transmembrane helix</keyword>
<dbReference type="Proteomes" id="UP000238701">
    <property type="component" value="Unassembled WGS sequence"/>
</dbReference>
<feature type="transmembrane region" description="Helical" evidence="1">
    <location>
        <begin position="372"/>
        <end position="392"/>
    </location>
</feature>
<evidence type="ECO:0008006" key="4">
    <source>
        <dbReference type="Google" id="ProtNLM"/>
    </source>
</evidence>
<dbReference type="EMBL" id="OMOD01000024">
    <property type="protein sequence ID" value="SPF33752.1"/>
    <property type="molecule type" value="Genomic_DNA"/>
</dbReference>
<protein>
    <recommendedName>
        <fullName evidence="4">Glycosyltransferase RgtA/B/C/D-like domain-containing protein</fullName>
    </recommendedName>
</protein>
<feature type="transmembrane region" description="Helical" evidence="1">
    <location>
        <begin position="245"/>
        <end position="264"/>
    </location>
</feature>
<sequence>MADDSGRSLGGSTPRWVRVAMPSTADLIFVALLTALVFTPLSVRLLGDAGIGWHIRAGQQILGTHTIPRVDSFSSTMGGKAWFAWEWLYDLVVGRLEASLGLNGVVWFTALVIAAVFAWTFHLLILRGTNLLIALVLVLLAISASMIHFLARPHVVSWLFTLAWFWILQSSERESLDGQSLRRGRVLWLLPLLMLVWVNVHGGFVVGFVLLAIFWVGALWDWYCTEEGRIEDLFSRIAAHKRARALVGVGLLSLVASLVNPYGWKLHGHVYSYLSNRFLMDHIEEFRSPDFHGLAQKCFLILVLITLAALAAHGRRLRMSEMLTVLLAVFTGMYASRNIPVSSLLLVMVIGPLLAPVRLGQRFFEKMTAVECGLRGHLWPVLAVVVTFLIAVNGGRVGSSVWMDAHFDPNRMPVEAVNYLQAQKLPGPVLSPDYWGGYLIYRLYPGTKVVIDDRHDLYGEEFLKSYLKMMKVQPGRKEFLQEHEIRCLVLAREAALTNLLLEMQMQMPLEKPDWIEVYGDDTAVVLVRKGPASNR</sequence>
<feature type="transmembrane region" description="Helical" evidence="1">
    <location>
        <begin position="131"/>
        <end position="149"/>
    </location>
</feature>
<feature type="transmembrane region" description="Helical" evidence="1">
    <location>
        <begin position="16"/>
        <end position="38"/>
    </location>
</feature>
<organism evidence="2 3">
    <name type="scientific">Candidatus Sulfotelmatobacter kueseliae</name>
    <dbReference type="NCBI Taxonomy" id="2042962"/>
    <lineage>
        <taxon>Bacteria</taxon>
        <taxon>Pseudomonadati</taxon>
        <taxon>Acidobacteriota</taxon>
        <taxon>Terriglobia</taxon>
        <taxon>Terriglobales</taxon>
        <taxon>Candidatus Korobacteraceae</taxon>
        <taxon>Candidatus Sulfotelmatobacter</taxon>
    </lineage>
</organism>
<reference evidence="3" key="1">
    <citation type="submission" date="2018-02" db="EMBL/GenBank/DDBJ databases">
        <authorList>
            <person name="Hausmann B."/>
        </authorList>
    </citation>
    <scope>NUCLEOTIDE SEQUENCE [LARGE SCALE GENOMIC DNA]</scope>
    <source>
        <strain evidence="3">Peat soil MAG SbA1</strain>
    </source>
</reference>
<evidence type="ECO:0000313" key="3">
    <source>
        <dbReference type="Proteomes" id="UP000238701"/>
    </source>
</evidence>
<dbReference type="OrthoDB" id="103336at2"/>
<evidence type="ECO:0000313" key="2">
    <source>
        <dbReference type="EMBL" id="SPF33752.1"/>
    </source>
</evidence>
<feature type="transmembrane region" description="Helical" evidence="1">
    <location>
        <begin position="105"/>
        <end position="124"/>
    </location>
</feature>
<name>A0A2U3K258_9BACT</name>
<gene>
    <name evidence="2" type="ORF">SBA1_120106</name>
</gene>
<proteinExistence type="predicted"/>
<accession>A0A2U3K258</accession>
<feature type="transmembrane region" description="Helical" evidence="1">
    <location>
        <begin position="294"/>
        <end position="312"/>
    </location>
</feature>
<feature type="transmembrane region" description="Helical" evidence="1">
    <location>
        <begin position="341"/>
        <end position="360"/>
    </location>
</feature>
<dbReference type="AlphaFoldDB" id="A0A2U3K258"/>
<feature type="transmembrane region" description="Helical" evidence="1">
    <location>
        <begin position="206"/>
        <end position="224"/>
    </location>
</feature>
<keyword evidence="1" id="KW-0812">Transmembrane</keyword>
<evidence type="ECO:0000256" key="1">
    <source>
        <dbReference type="SAM" id="Phobius"/>
    </source>
</evidence>
<keyword evidence="1" id="KW-0472">Membrane</keyword>